<dbReference type="PANTHER" id="PTHR12677">
    <property type="entry name" value="GOLGI APPARATUS MEMBRANE PROTEIN TVP38-RELATED"/>
    <property type="match status" value="1"/>
</dbReference>
<keyword evidence="4 6" id="KW-1133">Transmembrane helix</keyword>
<evidence type="ECO:0000256" key="1">
    <source>
        <dbReference type="ARBA" id="ARBA00004651"/>
    </source>
</evidence>
<dbReference type="eggNOG" id="COG0607">
    <property type="taxonomic scope" value="Bacteria"/>
</dbReference>
<keyword evidence="3 6" id="KW-0812">Transmembrane</keyword>
<dbReference type="PROSITE" id="PS50206">
    <property type="entry name" value="RHODANESE_3"/>
    <property type="match status" value="1"/>
</dbReference>
<dbReference type="eggNOG" id="COG0398">
    <property type="taxonomic scope" value="Bacteria"/>
</dbReference>
<evidence type="ECO:0000256" key="4">
    <source>
        <dbReference type="ARBA" id="ARBA00022989"/>
    </source>
</evidence>
<name>A0L6N0_MAGMM</name>
<dbReference type="InterPro" id="IPR032816">
    <property type="entry name" value="VTT_dom"/>
</dbReference>
<feature type="domain" description="Rhodanese" evidence="7">
    <location>
        <begin position="233"/>
        <end position="324"/>
    </location>
</feature>
<dbReference type="Proteomes" id="UP000002586">
    <property type="component" value="Chromosome"/>
</dbReference>
<feature type="transmembrane region" description="Helical" evidence="6">
    <location>
        <begin position="45"/>
        <end position="62"/>
    </location>
</feature>
<sequence>METPHFRLKFIGLMGVLALVGIGVWQGHSLDLPQLMQGIDSLGPLAWLAFIVLYAVATVAFLPGSLLTLVGGALFGPILGTLVNLTGATLGAVLAFLIARHLGAEWVRNRAGSRLAAILDGVAAEGWRFVALVRLVPLFPFNVLNYALGLTRIPLLPYLLTTWIAMLPGAAAYTWLGYLGREAAVGGEDLIKKGLLVLGLLVAVALLPGLLLRWKAAQGPRWSIDELYRQQTTAQAMTLLDVRDAKDFHGEFGHIPGSLNIPLPELTARLPELRASGHTLAVVCHTDKRSTKAVQQMRQAGLDKVILVRGGVQAWKRRNWPLERG</sequence>
<evidence type="ECO:0000256" key="5">
    <source>
        <dbReference type="ARBA" id="ARBA00023136"/>
    </source>
</evidence>
<dbReference type="Pfam" id="PF00581">
    <property type="entry name" value="Rhodanese"/>
    <property type="match status" value="1"/>
</dbReference>
<dbReference type="KEGG" id="mgm:Mmc1_1105"/>
<dbReference type="CDD" id="cd00158">
    <property type="entry name" value="RHOD"/>
    <property type="match status" value="1"/>
</dbReference>
<dbReference type="OrthoDB" id="9802991at2"/>
<protein>
    <recommendedName>
        <fullName evidence="6">TVP38/TMEM64 family membrane protein</fullName>
    </recommendedName>
</protein>
<feature type="transmembrane region" description="Helical" evidence="6">
    <location>
        <begin position="195"/>
        <end position="214"/>
    </location>
</feature>
<accession>A0L6N0</accession>
<keyword evidence="5 6" id="KW-0472">Membrane</keyword>
<dbReference type="InterPro" id="IPR036873">
    <property type="entry name" value="Rhodanese-like_dom_sf"/>
</dbReference>
<dbReference type="PANTHER" id="PTHR12677:SF59">
    <property type="entry name" value="GOLGI APPARATUS MEMBRANE PROTEIN TVP38-RELATED"/>
    <property type="match status" value="1"/>
</dbReference>
<reference evidence="9" key="1">
    <citation type="journal article" date="2009" name="Appl. Environ. Microbiol.">
        <title>Complete genome sequence of the chemolithoautotrophic marine magnetotactic coccus strain MC-1.</title>
        <authorList>
            <person name="Schubbe S."/>
            <person name="Williams T.J."/>
            <person name="Xie G."/>
            <person name="Kiss H.E."/>
            <person name="Brettin T.S."/>
            <person name="Martinez D."/>
            <person name="Ross C.A."/>
            <person name="Schuler D."/>
            <person name="Cox B.L."/>
            <person name="Nealson K.H."/>
            <person name="Bazylinski D.A."/>
        </authorList>
    </citation>
    <scope>NUCLEOTIDE SEQUENCE [LARGE SCALE GENOMIC DNA]</scope>
    <source>
        <strain evidence="9">ATCC BAA-1437 / JCM 17883 / MC-1</strain>
    </source>
</reference>
<evidence type="ECO:0000313" key="8">
    <source>
        <dbReference type="EMBL" id="ABK43623.1"/>
    </source>
</evidence>
<dbReference type="STRING" id="156889.Mmc1_1105"/>
<gene>
    <name evidence="8" type="ordered locus">Mmc1_1105</name>
</gene>
<evidence type="ECO:0000256" key="6">
    <source>
        <dbReference type="RuleBase" id="RU366058"/>
    </source>
</evidence>
<dbReference type="GO" id="GO:0005886">
    <property type="term" value="C:plasma membrane"/>
    <property type="evidence" value="ECO:0007669"/>
    <property type="project" value="UniProtKB-SubCell"/>
</dbReference>
<dbReference type="Pfam" id="PF09335">
    <property type="entry name" value="VTT_dom"/>
    <property type="match status" value="1"/>
</dbReference>
<dbReference type="EMBL" id="CP000471">
    <property type="protein sequence ID" value="ABK43623.1"/>
    <property type="molecule type" value="Genomic_DNA"/>
</dbReference>
<dbReference type="AlphaFoldDB" id="A0L6N0"/>
<organism evidence="8 9">
    <name type="scientific">Magnetococcus marinus (strain ATCC BAA-1437 / JCM 17883 / MC-1)</name>
    <dbReference type="NCBI Taxonomy" id="156889"/>
    <lineage>
        <taxon>Bacteria</taxon>
        <taxon>Pseudomonadati</taxon>
        <taxon>Pseudomonadota</taxon>
        <taxon>Magnetococcia</taxon>
        <taxon>Magnetococcales</taxon>
        <taxon>Magnetococcaceae</taxon>
        <taxon>Magnetococcus</taxon>
    </lineage>
</organism>
<feature type="transmembrane region" description="Helical" evidence="6">
    <location>
        <begin position="7"/>
        <end position="25"/>
    </location>
</feature>
<feature type="transmembrane region" description="Helical" evidence="6">
    <location>
        <begin position="74"/>
        <end position="99"/>
    </location>
</feature>
<keyword evidence="2 6" id="KW-1003">Cell membrane</keyword>
<dbReference type="RefSeq" id="WP_011712780.1">
    <property type="nucleotide sequence ID" value="NC_008576.1"/>
</dbReference>
<feature type="transmembrane region" description="Helical" evidence="6">
    <location>
        <begin position="155"/>
        <end position="175"/>
    </location>
</feature>
<dbReference type="Gene3D" id="3.40.250.10">
    <property type="entry name" value="Rhodanese-like domain"/>
    <property type="match status" value="1"/>
</dbReference>
<evidence type="ECO:0000313" key="9">
    <source>
        <dbReference type="Proteomes" id="UP000002586"/>
    </source>
</evidence>
<evidence type="ECO:0000256" key="2">
    <source>
        <dbReference type="ARBA" id="ARBA00022475"/>
    </source>
</evidence>
<proteinExistence type="inferred from homology"/>
<dbReference type="InterPro" id="IPR015414">
    <property type="entry name" value="TMEM64"/>
</dbReference>
<keyword evidence="9" id="KW-1185">Reference proteome</keyword>
<dbReference type="SUPFAM" id="SSF52821">
    <property type="entry name" value="Rhodanese/Cell cycle control phosphatase"/>
    <property type="match status" value="1"/>
</dbReference>
<evidence type="ECO:0000259" key="7">
    <source>
        <dbReference type="PROSITE" id="PS50206"/>
    </source>
</evidence>
<comment type="subcellular location">
    <subcellularLocation>
        <location evidence="1 6">Cell membrane</location>
        <topology evidence="1 6">Multi-pass membrane protein</topology>
    </subcellularLocation>
</comment>
<dbReference type="HOGENOM" id="CLU_854712_0_0_5"/>
<dbReference type="InterPro" id="IPR001763">
    <property type="entry name" value="Rhodanese-like_dom"/>
</dbReference>
<dbReference type="SMART" id="SM00450">
    <property type="entry name" value="RHOD"/>
    <property type="match status" value="1"/>
</dbReference>
<reference evidence="8 9" key="2">
    <citation type="journal article" date="2012" name="Int. J. Syst. Evol. Microbiol.">
        <title>Magnetococcus marinus gen. nov., sp. nov., a marine, magnetotactic bacterium that represents a novel lineage (Magnetococcaceae fam. nov.; Magnetococcales ord. nov.) at the base of the Alphaproteobacteria.</title>
        <authorList>
            <person name="Bazylinski D.A."/>
            <person name="Williams T.J."/>
            <person name="Lefevre C.T."/>
            <person name="Berg R.J."/>
            <person name="Zhang C.L."/>
            <person name="Bowser S.S."/>
            <person name="Dean A.J."/>
            <person name="Beveridge T.J."/>
        </authorList>
    </citation>
    <scope>NUCLEOTIDE SEQUENCE [LARGE SCALE GENOMIC DNA]</scope>
    <source>
        <strain evidence="9">ATCC BAA-1437 / JCM 17883 / MC-1</strain>
    </source>
</reference>
<comment type="similarity">
    <text evidence="6">Belongs to the TVP38/TMEM64 family.</text>
</comment>
<evidence type="ECO:0000256" key="3">
    <source>
        <dbReference type="ARBA" id="ARBA00022692"/>
    </source>
</evidence>